<dbReference type="OrthoDB" id="1626798at2759"/>
<gene>
    <name evidence="2" type="ORF">H5410_052933</name>
</gene>
<feature type="domain" description="Retrovirus-related Pol polyprotein from transposon TNT 1-94-like beta-barrel" evidence="1">
    <location>
        <begin position="25"/>
        <end position="75"/>
    </location>
</feature>
<accession>A0A9J5X2X6</accession>
<evidence type="ECO:0000259" key="1">
    <source>
        <dbReference type="Pfam" id="PF22936"/>
    </source>
</evidence>
<dbReference type="EMBL" id="JACXVP010000010">
    <property type="protein sequence ID" value="KAG5582306.1"/>
    <property type="molecule type" value="Genomic_DNA"/>
</dbReference>
<proteinExistence type="predicted"/>
<evidence type="ECO:0000313" key="3">
    <source>
        <dbReference type="Proteomes" id="UP000824120"/>
    </source>
</evidence>
<keyword evidence="3" id="KW-1185">Reference proteome</keyword>
<dbReference type="Proteomes" id="UP000824120">
    <property type="component" value="Chromosome 10"/>
</dbReference>
<name>A0A9J5X2X6_SOLCO</name>
<evidence type="ECO:0000313" key="2">
    <source>
        <dbReference type="EMBL" id="KAG5582306.1"/>
    </source>
</evidence>
<dbReference type="AlphaFoldDB" id="A0A9J5X2X6"/>
<sequence length="88" mass="9877">MRTSGLLIQIRDPSVYKESRVVNVTTNNSRLPITHIGKTTVSLQQGADQMSLQNVYHVSGMKKNLFSMSQLTTCGNYILFGPNDVRIY</sequence>
<organism evidence="2 3">
    <name type="scientific">Solanum commersonii</name>
    <name type="common">Commerson's wild potato</name>
    <name type="synonym">Commerson's nightshade</name>
    <dbReference type="NCBI Taxonomy" id="4109"/>
    <lineage>
        <taxon>Eukaryota</taxon>
        <taxon>Viridiplantae</taxon>
        <taxon>Streptophyta</taxon>
        <taxon>Embryophyta</taxon>
        <taxon>Tracheophyta</taxon>
        <taxon>Spermatophyta</taxon>
        <taxon>Magnoliopsida</taxon>
        <taxon>eudicotyledons</taxon>
        <taxon>Gunneridae</taxon>
        <taxon>Pentapetalae</taxon>
        <taxon>asterids</taxon>
        <taxon>lamiids</taxon>
        <taxon>Solanales</taxon>
        <taxon>Solanaceae</taxon>
        <taxon>Solanoideae</taxon>
        <taxon>Solaneae</taxon>
        <taxon>Solanum</taxon>
    </lineage>
</organism>
<dbReference type="Pfam" id="PF22936">
    <property type="entry name" value="Pol_BBD"/>
    <property type="match status" value="1"/>
</dbReference>
<reference evidence="2 3" key="1">
    <citation type="submission" date="2020-09" db="EMBL/GenBank/DDBJ databases">
        <title>De no assembly of potato wild relative species, Solanum commersonii.</title>
        <authorList>
            <person name="Cho K."/>
        </authorList>
    </citation>
    <scope>NUCLEOTIDE SEQUENCE [LARGE SCALE GENOMIC DNA]</scope>
    <source>
        <strain evidence="2">LZ3.2</strain>
        <tissue evidence="2">Leaf</tissue>
    </source>
</reference>
<protein>
    <recommendedName>
        <fullName evidence="1">Retrovirus-related Pol polyprotein from transposon TNT 1-94-like beta-barrel domain-containing protein</fullName>
    </recommendedName>
</protein>
<dbReference type="InterPro" id="IPR054722">
    <property type="entry name" value="PolX-like_BBD"/>
</dbReference>
<comment type="caution">
    <text evidence="2">The sequence shown here is derived from an EMBL/GenBank/DDBJ whole genome shotgun (WGS) entry which is preliminary data.</text>
</comment>